<organism evidence="1 2">
    <name type="scientific">Rotaria socialis</name>
    <dbReference type="NCBI Taxonomy" id="392032"/>
    <lineage>
        <taxon>Eukaryota</taxon>
        <taxon>Metazoa</taxon>
        <taxon>Spiralia</taxon>
        <taxon>Gnathifera</taxon>
        <taxon>Rotifera</taxon>
        <taxon>Eurotatoria</taxon>
        <taxon>Bdelloidea</taxon>
        <taxon>Philodinida</taxon>
        <taxon>Philodinidae</taxon>
        <taxon>Rotaria</taxon>
    </lineage>
</organism>
<dbReference type="SUPFAM" id="SSF50249">
    <property type="entry name" value="Nucleic acid-binding proteins"/>
    <property type="match status" value="1"/>
</dbReference>
<evidence type="ECO:0000313" key="2">
    <source>
        <dbReference type="Proteomes" id="UP000663851"/>
    </source>
</evidence>
<dbReference type="Gene3D" id="2.40.50.140">
    <property type="entry name" value="Nucleic acid-binding proteins"/>
    <property type="match status" value="1"/>
</dbReference>
<proteinExistence type="predicted"/>
<evidence type="ECO:0000313" key="1">
    <source>
        <dbReference type="EMBL" id="CAF4478921.1"/>
    </source>
</evidence>
<comment type="caution">
    <text evidence="1">The sequence shown here is derived from an EMBL/GenBank/DDBJ whole genome shotgun (WGS) entry which is preliminary data.</text>
</comment>
<protein>
    <submittedName>
        <fullName evidence="1">Uncharacterized protein</fullName>
    </submittedName>
</protein>
<gene>
    <name evidence="1" type="ORF">HFQ381_LOCUS26080</name>
</gene>
<accession>A0A820U7I6</accession>
<dbReference type="Proteomes" id="UP000663851">
    <property type="component" value="Unassembled WGS sequence"/>
</dbReference>
<dbReference type="EMBL" id="CAJOBO010003048">
    <property type="protein sequence ID" value="CAF4478921.1"/>
    <property type="molecule type" value="Genomic_DNA"/>
</dbReference>
<reference evidence="1" key="1">
    <citation type="submission" date="2021-02" db="EMBL/GenBank/DDBJ databases">
        <authorList>
            <person name="Nowell W R."/>
        </authorList>
    </citation>
    <scope>NUCLEOTIDE SEQUENCE</scope>
</reference>
<dbReference type="InterPro" id="IPR012340">
    <property type="entry name" value="NA-bd_OB-fold"/>
</dbReference>
<dbReference type="AlphaFoldDB" id="A0A820U7I6"/>
<sequence length="252" mass="28930">MKRATTDDNNTLTSTKLISLEGYIVHINGITKNSTNDNYHYSFIVSLEDQSTVRVVKYLSKAPFCLLHNQLRESVRNGRAALITSLRQQNNQYTCTLSTKVIDKDLHFRPDCNRVKNIHVLKNEINDRLCTVQAKICSLSDEIPVVFEENQFKRVQKMKKNVVIGDNTGALQMAMWESHFNQILLGNSYHIRLLKLRIYNDQISLVTTTDTSFIKIDDLADVIVEVDSSINRYNTQKGKIMAIEKNGNHFTF</sequence>
<name>A0A820U7I6_9BILA</name>